<dbReference type="EMBL" id="MARB01000030">
    <property type="protein sequence ID" value="ODJ85962.1"/>
    <property type="molecule type" value="Genomic_DNA"/>
</dbReference>
<dbReference type="Gene3D" id="6.10.250.370">
    <property type="match status" value="1"/>
</dbReference>
<protein>
    <recommendedName>
        <fullName evidence="5">DUF2802 domain-containing protein</fullName>
    </recommendedName>
</protein>
<accession>A0A7Z1ADL6</accession>
<name>A0A7Z1ADL6_9GAMM</name>
<keyword evidence="2" id="KW-0472">Membrane</keyword>
<evidence type="ECO:0000313" key="3">
    <source>
        <dbReference type="EMBL" id="ODJ85962.1"/>
    </source>
</evidence>
<proteinExistence type="predicted"/>
<evidence type="ECO:0000256" key="1">
    <source>
        <dbReference type="SAM" id="MobiDB-lite"/>
    </source>
</evidence>
<dbReference type="Pfam" id="PF10975">
    <property type="entry name" value="DUF2802"/>
    <property type="match status" value="1"/>
</dbReference>
<feature type="region of interest" description="Disordered" evidence="1">
    <location>
        <begin position="71"/>
        <end position="94"/>
    </location>
</feature>
<keyword evidence="2" id="KW-1133">Transmembrane helix</keyword>
<evidence type="ECO:0008006" key="5">
    <source>
        <dbReference type="Google" id="ProtNLM"/>
    </source>
</evidence>
<comment type="caution">
    <text evidence="3">The sequence shown here is derived from an EMBL/GenBank/DDBJ whole genome shotgun (WGS) entry which is preliminary data.</text>
</comment>
<dbReference type="RefSeq" id="WP_083220901.1">
    <property type="nucleotide sequence ID" value="NZ_MARB01000030.1"/>
</dbReference>
<evidence type="ECO:0000313" key="4">
    <source>
        <dbReference type="Proteomes" id="UP000094769"/>
    </source>
</evidence>
<feature type="compositionally biased region" description="Basic and acidic residues" evidence="1">
    <location>
        <begin position="71"/>
        <end position="82"/>
    </location>
</feature>
<feature type="transmembrane region" description="Helical" evidence="2">
    <location>
        <begin position="6"/>
        <end position="30"/>
    </location>
</feature>
<evidence type="ECO:0000256" key="2">
    <source>
        <dbReference type="SAM" id="Phobius"/>
    </source>
</evidence>
<dbReference type="Proteomes" id="UP000094769">
    <property type="component" value="Unassembled WGS sequence"/>
</dbReference>
<dbReference type="InterPro" id="IPR021244">
    <property type="entry name" value="DUF2802"/>
</dbReference>
<organism evidence="3 4">
    <name type="scientific">Candidatus Thiodiazotropha endolucinida</name>
    <dbReference type="NCBI Taxonomy" id="1655433"/>
    <lineage>
        <taxon>Bacteria</taxon>
        <taxon>Pseudomonadati</taxon>
        <taxon>Pseudomonadota</taxon>
        <taxon>Gammaproteobacteria</taxon>
        <taxon>Chromatiales</taxon>
        <taxon>Sedimenticolaceae</taxon>
        <taxon>Candidatus Thiodiazotropha</taxon>
    </lineage>
</organism>
<dbReference type="AlphaFoldDB" id="A0A7Z1ADL6"/>
<gene>
    <name evidence="3" type="ORF">CODIS_37680</name>
</gene>
<keyword evidence="2" id="KW-0812">Transmembrane</keyword>
<sequence length="135" mass="15252">MTGSDATLFWFGLLPIVLLLLVLVVVFLIFERNRRESYEQLRREIDTLKQTVSALCSSAVGVDKRVNRLERHGRDLEERQENIEQSSHQGEPPYSDAIRMVHAGAGPEQLVSELGISRDAADLIIMIHGIKREDA</sequence>
<keyword evidence="4" id="KW-1185">Reference proteome</keyword>
<reference evidence="3 4" key="1">
    <citation type="submission" date="2016-06" db="EMBL/GenBank/DDBJ databases">
        <title>Genome sequence of endosymbiont of Candidatus Endolucinida thiodiazotropha.</title>
        <authorList>
            <person name="Poehlein A."/>
            <person name="Koenig S."/>
            <person name="Heiden S.E."/>
            <person name="Thuermer A."/>
            <person name="Voget S."/>
            <person name="Daniel R."/>
            <person name="Markert S."/>
            <person name="Gros O."/>
            <person name="Schweder T."/>
        </authorList>
    </citation>
    <scope>NUCLEOTIDE SEQUENCE [LARGE SCALE GENOMIC DNA]</scope>
    <source>
        <strain evidence="3 4">COS</strain>
    </source>
</reference>
<dbReference type="OrthoDB" id="7068231at2"/>